<dbReference type="InterPro" id="IPR011989">
    <property type="entry name" value="ARM-like"/>
</dbReference>
<name>A0ABQ6MA16_9STRA</name>
<dbReference type="Gene3D" id="1.25.10.10">
    <property type="entry name" value="Leucine-rich Repeat Variant"/>
    <property type="match status" value="2"/>
</dbReference>
<dbReference type="SUPFAM" id="SSF48371">
    <property type="entry name" value="ARM repeat"/>
    <property type="match status" value="1"/>
</dbReference>
<keyword evidence="3" id="KW-1185">Reference proteome</keyword>
<feature type="region of interest" description="Disordered" evidence="1">
    <location>
        <begin position="230"/>
        <end position="259"/>
    </location>
</feature>
<evidence type="ECO:0000256" key="1">
    <source>
        <dbReference type="SAM" id="MobiDB-lite"/>
    </source>
</evidence>
<dbReference type="EMBL" id="BRYB01000086">
    <property type="protein sequence ID" value="GMI22408.1"/>
    <property type="molecule type" value="Genomic_DNA"/>
</dbReference>
<evidence type="ECO:0000313" key="3">
    <source>
        <dbReference type="Proteomes" id="UP001165060"/>
    </source>
</evidence>
<dbReference type="InterPro" id="IPR016024">
    <property type="entry name" value="ARM-type_fold"/>
</dbReference>
<sequence>MSAFEKATSAPAICVANMVDEIVTRNTVHPVALTSYSGALSSSFSTFRFNGHPVKLHLDDMTKMVEERIEQERRQICRQALDGCISKIKRKNRVKEPSRVLRFLDHTDAYHRAVSSTATDKLAKEVERRDKSRRFRESVSRGDFLPPLEKVDIDKDVAEHLFFATAWLEKEEITESALEKAAKAKKKDVEEFPAKFGPEKEKAEKALQAGLDKRRKEAIETALAALKGDRSKELERKKASYNTPENPLPPSLASDWEQETKGLLSEKTKGLNKEWGEKGEREKAELADKMEKKRVLDLTTLEDGHDKKIKVFVMMMKKLVECKPGFSVATPGFFRPPELYRSEHIVPVDARQMNASRTWPNFVDECVKNPYMNYLADNILVYLPEKDYAGTLSMVSKSFNNFSKYFKDRCVHTTLMQTMYRGVIARKELKQLKLEDRSVKLIQSNARGRLGRNRANLTRKNNAIYAALKTKMGASSSVVKSLIEGSGTTESLVAAAETLSSVAESAAGGTALVFDTDAPMLILEKMINSQRLSLTLNKTKSGKSDWTAFIRLMGNLNLQNQDMRDLIMVKEGGKTMINMLRRGDSAVREEACNTLKKMAKDKGLRYFFVFDLQVVPLLVHMIRSSNHAEHEHENRRNSGLVREMSLLHGGVQQSGGEGGGSMVGQRGHRRVAQHPEEEDAAGEADAATTAYSTTHKLVAVNLLQQIMCNNKDSEIKLVLGRCGVIPNLVRTVKALVDSHKRLPASKDRSRLLERSAKAVWRLIEEKENFERSLSRGTGECLHAMLESTWKLANRLGCVLVACMVGSSEEAKVMLQEANVPTLLNMHMVSNSADVRGAALVAIEAFSLKAEAAPAAAAGGGGEKPQLEEFPDPTSFSLARPRGRLGLTDSTIGGDFDKRIPQNMSREVGDEILLVKEPVGVSLRHEGTSISDTAQYLKLSALVKPNAKHVRLESSIHDEVPWTN</sequence>
<evidence type="ECO:0000313" key="2">
    <source>
        <dbReference type="EMBL" id="GMI22408.1"/>
    </source>
</evidence>
<gene>
    <name evidence="2" type="ORF">TeGR_g2572</name>
</gene>
<comment type="caution">
    <text evidence="2">The sequence shown here is derived from an EMBL/GenBank/DDBJ whole genome shotgun (WGS) entry which is preliminary data.</text>
</comment>
<proteinExistence type="predicted"/>
<organism evidence="2 3">
    <name type="scientific">Tetraparma gracilis</name>
    <dbReference type="NCBI Taxonomy" id="2962635"/>
    <lineage>
        <taxon>Eukaryota</taxon>
        <taxon>Sar</taxon>
        <taxon>Stramenopiles</taxon>
        <taxon>Ochrophyta</taxon>
        <taxon>Bolidophyceae</taxon>
        <taxon>Parmales</taxon>
        <taxon>Triparmaceae</taxon>
        <taxon>Tetraparma</taxon>
    </lineage>
</organism>
<dbReference type="Proteomes" id="UP001165060">
    <property type="component" value="Unassembled WGS sequence"/>
</dbReference>
<dbReference type="PROSITE" id="PS50096">
    <property type="entry name" value="IQ"/>
    <property type="match status" value="1"/>
</dbReference>
<accession>A0ABQ6MA16</accession>
<feature type="compositionally biased region" description="Gly residues" evidence="1">
    <location>
        <begin position="652"/>
        <end position="662"/>
    </location>
</feature>
<reference evidence="2 3" key="1">
    <citation type="journal article" date="2023" name="Commun. Biol.">
        <title>Genome analysis of Parmales, the sister group of diatoms, reveals the evolutionary specialization of diatoms from phago-mixotrophs to photoautotrophs.</title>
        <authorList>
            <person name="Ban H."/>
            <person name="Sato S."/>
            <person name="Yoshikawa S."/>
            <person name="Yamada K."/>
            <person name="Nakamura Y."/>
            <person name="Ichinomiya M."/>
            <person name="Sato N."/>
            <person name="Blanc-Mathieu R."/>
            <person name="Endo H."/>
            <person name="Kuwata A."/>
            <person name="Ogata H."/>
        </authorList>
    </citation>
    <scope>NUCLEOTIDE SEQUENCE [LARGE SCALE GENOMIC DNA]</scope>
</reference>
<feature type="region of interest" description="Disordered" evidence="1">
    <location>
        <begin position="650"/>
        <end position="687"/>
    </location>
</feature>
<protein>
    <submittedName>
        <fullName evidence="2">Uncharacterized protein</fullName>
    </submittedName>
</protein>
<dbReference type="Gene3D" id="1.20.5.190">
    <property type="match status" value="1"/>
</dbReference>